<dbReference type="Pfam" id="PF14057">
    <property type="entry name" value="GGGtGRT"/>
    <property type="match status" value="1"/>
</dbReference>
<sequence>MTDTMGRKHSDTEFTGCLYVSAYVEMMGVIGIENTPWSGPRSRWSWLWKRLSNNFD</sequence>
<reference evidence="1 2" key="1">
    <citation type="submission" date="2021-06" db="EMBL/GenBank/DDBJ databases">
        <title>Gemonas diversity in paddy soil.</title>
        <authorList>
            <person name="Liu G."/>
        </authorList>
    </citation>
    <scope>NUCLEOTIDE SEQUENCE [LARGE SCALE GENOMIC DNA]</scope>
    <source>
        <strain evidence="1 2">RG29</strain>
    </source>
</reference>
<accession>A0ABX8JFV5</accession>
<protein>
    <submittedName>
        <fullName evidence="1">GGGtGRT protein</fullName>
    </submittedName>
</protein>
<name>A0ABX8JFV5_9BACT</name>
<evidence type="ECO:0000313" key="2">
    <source>
        <dbReference type="Proteomes" id="UP000683493"/>
    </source>
</evidence>
<dbReference type="InterPro" id="IPR025964">
    <property type="entry name" value="GGGtGRT"/>
</dbReference>
<dbReference type="EMBL" id="CP076724">
    <property type="protein sequence ID" value="QWV96449.1"/>
    <property type="molecule type" value="Genomic_DNA"/>
</dbReference>
<proteinExistence type="predicted"/>
<keyword evidence="2" id="KW-1185">Reference proteome</keyword>
<dbReference type="Proteomes" id="UP000683493">
    <property type="component" value="Chromosome"/>
</dbReference>
<evidence type="ECO:0000313" key="1">
    <source>
        <dbReference type="EMBL" id="QWV96449.1"/>
    </source>
</evidence>
<organism evidence="1 2">
    <name type="scientific">Geomonas diazotrophica</name>
    <dbReference type="NCBI Taxonomy" id="2843197"/>
    <lineage>
        <taxon>Bacteria</taxon>
        <taxon>Pseudomonadati</taxon>
        <taxon>Thermodesulfobacteriota</taxon>
        <taxon>Desulfuromonadia</taxon>
        <taxon>Geobacterales</taxon>
        <taxon>Geobacteraceae</taxon>
        <taxon>Geomonas</taxon>
    </lineage>
</organism>
<gene>
    <name evidence="1" type="ORF">KP005_13845</name>
</gene>